<evidence type="ECO:0000313" key="4">
    <source>
        <dbReference type="Proteomes" id="UP000321490"/>
    </source>
</evidence>
<keyword evidence="2" id="KW-0472">Membrane</keyword>
<evidence type="ECO:0000256" key="1">
    <source>
        <dbReference type="SAM" id="MobiDB-lite"/>
    </source>
</evidence>
<evidence type="ECO:0000313" key="3">
    <source>
        <dbReference type="EMBL" id="TWH73783.1"/>
    </source>
</evidence>
<gene>
    <name evidence="3" type="ORF">JD78_02307</name>
</gene>
<comment type="caution">
    <text evidence="3">The sequence shown here is derived from an EMBL/GenBank/DDBJ whole genome shotgun (WGS) entry which is preliminary data.</text>
</comment>
<reference evidence="3 4" key="1">
    <citation type="submission" date="2019-07" db="EMBL/GenBank/DDBJ databases">
        <title>R&amp;d 2014.</title>
        <authorList>
            <person name="Klenk H.-P."/>
        </authorList>
    </citation>
    <scope>NUCLEOTIDE SEQUENCE [LARGE SCALE GENOMIC DNA]</scope>
    <source>
        <strain evidence="3 4">DSM 45764</strain>
    </source>
</reference>
<dbReference type="Proteomes" id="UP000321490">
    <property type="component" value="Unassembled WGS sequence"/>
</dbReference>
<proteinExistence type="predicted"/>
<evidence type="ECO:0000256" key="2">
    <source>
        <dbReference type="SAM" id="Phobius"/>
    </source>
</evidence>
<dbReference type="RefSeq" id="WP_153357580.1">
    <property type="nucleotide sequence ID" value="NZ_JABGDC010000027.1"/>
</dbReference>
<keyword evidence="2" id="KW-1133">Transmembrane helix</keyword>
<sequence>MEWLLVLVPVLVVVGAVGYLGSRRRRWEQAMTPQFPSNDPPGRGTRSENQSPDARGAVNKNSWMLGGSGF</sequence>
<keyword evidence="2" id="KW-0812">Transmembrane</keyword>
<name>A0A562ISS4_9ACTN</name>
<dbReference type="AlphaFoldDB" id="A0A562ISS4"/>
<feature type="region of interest" description="Disordered" evidence="1">
    <location>
        <begin position="30"/>
        <end position="70"/>
    </location>
</feature>
<dbReference type="EMBL" id="VLKF01000001">
    <property type="protein sequence ID" value="TWH73783.1"/>
    <property type="molecule type" value="Genomic_DNA"/>
</dbReference>
<organism evidence="3 4">
    <name type="scientific">Modestobacter roseus</name>
    <dbReference type="NCBI Taxonomy" id="1181884"/>
    <lineage>
        <taxon>Bacteria</taxon>
        <taxon>Bacillati</taxon>
        <taxon>Actinomycetota</taxon>
        <taxon>Actinomycetes</taxon>
        <taxon>Geodermatophilales</taxon>
        <taxon>Geodermatophilaceae</taxon>
        <taxon>Modestobacter</taxon>
    </lineage>
</organism>
<accession>A0A562ISS4</accession>
<keyword evidence="4" id="KW-1185">Reference proteome</keyword>
<feature type="transmembrane region" description="Helical" evidence="2">
    <location>
        <begin position="6"/>
        <end position="22"/>
    </location>
</feature>
<protein>
    <submittedName>
        <fullName evidence="3">Uncharacterized protein</fullName>
    </submittedName>
</protein>